<keyword evidence="5" id="KW-1185">Reference proteome</keyword>
<dbReference type="Proteomes" id="UP000069773">
    <property type="component" value="Unassembled WGS sequence"/>
</dbReference>
<feature type="domain" description="Peptidase S9 prolyl oligopeptidase catalytic" evidence="2">
    <location>
        <begin position="408"/>
        <end position="607"/>
    </location>
</feature>
<dbReference type="PRINTS" id="PR00862">
    <property type="entry name" value="PROLIGOPTASE"/>
</dbReference>
<comment type="caution">
    <text evidence="4">The sequence shown here is derived from an EMBL/GenBank/DDBJ whole genome shotgun (WGS) entry which is preliminary data.</text>
</comment>
<accession>A0AAW5SW65</accession>
<dbReference type="Pfam" id="PF00326">
    <property type="entry name" value="Peptidase_S9"/>
    <property type="match status" value="1"/>
</dbReference>
<keyword evidence="3" id="KW-0031">Aminopeptidase</keyword>
<dbReference type="PANTHER" id="PTHR42776">
    <property type="entry name" value="SERINE PEPTIDASE S9 FAMILY MEMBER"/>
    <property type="match status" value="1"/>
</dbReference>
<keyword evidence="3" id="KW-0645">Protease</keyword>
<evidence type="ECO:0000313" key="6">
    <source>
        <dbReference type="Proteomes" id="UP001207528"/>
    </source>
</evidence>
<dbReference type="GO" id="GO:0006508">
    <property type="term" value="P:proteolysis"/>
    <property type="evidence" value="ECO:0007669"/>
    <property type="project" value="InterPro"/>
</dbReference>
<organism evidence="4 6">
    <name type="scientific">Mycolicibacterium novocastrense</name>
    <name type="common">Mycobacterium novocastrense</name>
    <dbReference type="NCBI Taxonomy" id="59813"/>
    <lineage>
        <taxon>Bacteria</taxon>
        <taxon>Bacillati</taxon>
        <taxon>Actinomycetota</taxon>
        <taxon>Actinomycetes</taxon>
        <taxon>Mycobacteriales</taxon>
        <taxon>Mycobacteriaceae</taxon>
        <taxon>Mycolicibacterium</taxon>
    </lineage>
</organism>
<reference evidence="4" key="2">
    <citation type="submission" date="2020-07" db="EMBL/GenBank/DDBJ databases">
        <authorList>
            <person name="Pettersson B.M.F."/>
            <person name="Behra P.R.K."/>
            <person name="Ramesh M."/>
            <person name="Das S."/>
            <person name="Dasgupta S."/>
            <person name="Kirsebom L.A."/>
        </authorList>
    </citation>
    <scope>NUCLEOTIDE SEQUENCE</scope>
    <source>
        <strain evidence="4">DSM 44203</strain>
    </source>
</reference>
<dbReference type="InterPro" id="IPR029058">
    <property type="entry name" value="AB_hydrolase_fold"/>
</dbReference>
<proteinExistence type="predicted"/>
<dbReference type="RefSeq" id="WP_067386694.1">
    <property type="nucleotide sequence ID" value="NZ_BCTA01000002.1"/>
</dbReference>
<name>A0AAW5SW65_MYCNV</name>
<evidence type="ECO:0000259" key="2">
    <source>
        <dbReference type="Pfam" id="PF00326"/>
    </source>
</evidence>
<dbReference type="Proteomes" id="UP001207528">
    <property type="component" value="Unassembled WGS sequence"/>
</dbReference>
<dbReference type="SUPFAM" id="SSF50993">
    <property type="entry name" value="Peptidase/esterase 'gauge' domain"/>
    <property type="match status" value="1"/>
</dbReference>
<evidence type="ECO:0000313" key="3">
    <source>
        <dbReference type="EMBL" id="GAT07157.1"/>
    </source>
</evidence>
<reference evidence="4" key="3">
    <citation type="journal article" date="2022" name="BMC Genomics">
        <title>Comparative genome analysis of mycobacteria focusing on tRNA and non-coding RNA.</title>
        <authorList>
            <person name="Behra P.R.K."/>
            <person name="Pettersson B.M.F."/>
            <person name="Ramesh M."/>
            <person name="Das S."/>
            <person name="Dasgupta S."/>
            <person name="Kirsebom L.A."/>
        </authorList>
    </citation>
    <scope>NUCLEOTIDE SEQUENCE</scope>
    <source>
        <strain evidence="4">DSM 44203</strain>
    </source>
</reference>
<dbReference type="InterPro" id="IPR001375">
    <property type="entry name" value="Peptidase_S9_cat"/>
</dbReference>
<evidence type="ECO:0000256" key="1">
    <source>
        <dbReference type="ARBA" id="ARBA00022801"/>
    </source>
</evidence>
<keyword evidence="1" id="KW-0378">Hydrolase</keyword>
<evidence type="ECO:0000313" key="4">
    <source>
        <dbReference type="EMBL" id="MCV7027369.1"/>
    </source>
</evidence>
<dbReference type="EMBL" id="BCTA01000002">
    <property type="protein sequence ID" value="GAT07157.1"/>
    <property type="molecule type" value="Genomic_DNA"/>
</dbReference>
<dbReference type="SUPFAM" id="SSF53474">
    <property type="entry name" value="alpha/beta-Hydrolases"/>
    <property type="match status" value="1"/>
</dbReference>
<dbReference type="AlphaFoldDB" id="A0AAW5SW65"/>
<dbReference type="InterPro" id="IPR002470">
    <property type="entry name" value="Peptidase_S9A"/>
</dbReference>
<evidence type="ECO:0000313" key="5">
    <source>
        <dbReference type="Proteomes" id="UP000069773"/>
    </source>
</evidence>
<dbReference type="PANTHER" id="PTHR42776:SF27">
    <property type="entry name" value="DIPEPTIDYL PEPTIDASE FAMILY MEMBER 6"/>
    <property type="match status" value="1"/>
</dbReference>
<gene>
    <name evidence="4" type="ORF">H7I77_29180</name>
    <name evidence="3" type="ORF">RMCN_0290</name>
</gene>
<dbReference type="PROSITE" id="PS00708">
    <property type="entry name" value="PRO_ENDOPEP_SER"/>
    <property type="match status" value="1"/>
</dbReference>
<dbReference type="EMBL" id="JACKTI010000078">
    <property type="protein sequence ID" value="MCV7027369.1"/>
    <property type="molecule type" value="Genomic_DNA"/>
</dbReference>
<protein>
    <submittedName>
        <fullName evidence="3">Dipeptidyl aminopeptidase/acylaminoacyl peptidase</fullName>
    </submittedName>
    <submittedName>
        <fullName evidence="4">S9 family peptidase</fullName>
    </submittedName>
</protein>
<dbReference type="GO" id="GO:0004252">
    <property type="term" value="F:serine-type endopeptidase activity"/>
    <property type="evidence" value="ECO:0007669"/>
    <property type="project" value="InterPro"/>
</dbReference>
<sequence length="613" mass="66804">MSPDATAFAHLVDDGGFPRAVQRFLRGWRASSSRDVDLPVEGPVTRVLHSADGHWLACEVAPEGSTRTQIWVVTTDPDDRDARRIDSWAPGAPEGTAELINWDGTLVAAILTGEDGVGSSCLIDPATGHTTVLDRRSGGRLVDAWAGAALVRVGPRGYRDLIMLRGRTETALLPYDPGSTTDTGVILDDHYARRLRAGLEGELTRLYQPASTYDADSTEGYVRALVRSENGTEHARLLEVTVTADGVAYQVIAENPGYELDEFTVSDDLSTVAILWNIHGASELQIIERTDYTLQPPVPLPGMVASQLSISAGGSMLALTVEGPSTPPTVELVDPRTREWEIVDREPSSGPVAPDPTLETVTARDGLEFSGWLFRPRDGVPVIGAMLFLHGGPEGQGRPGYNEFFPALLEEGISVFLPNVRGSGGFGRTFMHADDKERRFAAIDDVADAVAYLVERDVAPADRIACCGWSYGGYLTQAALTFHPDRFAAGISICGMSDLNTWYRNTEPWIAAAAYPKYGHPIGDRELLEQLSPLQRVDAMTAPLLLVHGANDTNVPPSESQQMFEALQALNRKVELLMFDDDGHEIDRRENRAVLVKAMREWLIAAFRPHPDS</sequence>
<reference evidence="3 5" key="1">
    <citation type="journal article" date="2016" name="Genome Announc.">
        <title>Draft Genome Sequences of Five Rapidly Growing Mycobacterium Species, M. thermoresistibile, M. fortuitum subsp. acetamidolyticum, M. canariasense, M. brisbanense, and M. novocastrense.</title>
        <authorList>
            <person name="Katahira K."/>
            <person name="Ogura Y."/>
            <person name="Gotoh Y."/>
            <person name="Hayashi T."/>
        </authorList>
    </citation>
    <scope>NUCLEOTIDE SEQUENCE [LARGE SCALE GENOMIC DNA]</scope>
    <source>
        <strain evidence="3 5">JCM18114</strain>
    </source>
</reference>
<dbReference type="GO" id="GO:0004177">
    <property type="term" value="F:aminopeptidase activity"/>
    <property type="evidence" value="ECO:0007669"/>
    <property type="project" value="UniProtKB-KW"/>
</dbReference>
<dbReference type="Gene3D" id="3.40.50.1820">
    <property type="entry name" value="alpha/beta hydrolase"/>
    <property type="match status" value="1"/>
</dbReference>
<dbReference type="InterPro" id="IPR002471">
    <property type="entry name" value="Pept_S9_AS"/>
</dbReference>